<evidence type="ECO:0000313" key="2">
    <source>
        <dbReference type="EMBL" id="EQK43271.1"/>
    </source>
</evidence>
<accession>T4VR77</accession>
<name>T4VR77_PARBF</name>
<comment type="caution">
    <text evidence="2">The sequence shown here is derived from an EMBL/GenBank/DDBJ whole genome shotgun (WGS) entry which is preliminary data.</text>
</comment>
<sequence>MYHSFFIMVAYCYIKNNTIFQIFFIFIIFHFSKTNYLIFIHFKISKISKFKYNFK</sequence>
<proteinExistence type="predicted"/>
<keyword evidence="1" id="KW-0472">Membrane</keyword>
<protein>
    <submittedName>
        <fullName evidence="2">Uncharacterized protein</fullName>
    </submittedName>
</protein>
<feature type="transmembrane region" description="Helical" evidence="1">
    <location>
        <begin position="20"/>
        <end position="42"/>
    </location>
</feature>
<keyword evidence="1" id="KW-0812">Transmembrane</keyword>
<organism evidence="2 3">
    <name type="scientific">Paraclostridium bifermentans ATCC 638 = DSM 14991</name>
    <dbReference type="NCBI Taxonomy" id="1233171"/>
    <lineage>
        <taxon>Bacteria</taxon>
        <taxon>Bacillati</taxon>
        <taxon>Bacillota</taxon>
        <taxon>Clostridia</taxon>
        <taxon>Peptostreptococcales</taxon>
        <taxon>Peptostreptococcaceae</taxon>
        <taxon>Paraclostridium</taxon>
    </lineage>
</organism>
<dbReference type="EMBL" id="AVNC01000015">
    <property type="protein sequence ID" value="EQK43271.1"/>
    <property type="molecule type" value="Genomic_DNA"/>
</dbReference>
<keyword evidence="1" id="KW-1133">Transmembrane helix</keyword>
<reference evidence="2 3" key="1">
    <citation type="submission" date="2013-06" db="EMBL/GenBank/DDBJ databases">
        <authorList>
            <person name="Walk S."/>
            <person name="Aronoff D."/>
            <person name="Young V.Y."/>
            <person name="Marsh J."/>
            <person name="Harrison L."/>
            <person name="Daugherty S.C."/>
            <person name="Shefchek K.A."/>
            <person name="Hine E.E."/>
            <person name="Tallon L.J."/>
            <person name="Sadzewicz L.K."/>
            <person name="Rasko D.A."/>
        </authorList>
    </citation>
    <scope>NUCLEOTIDE SEQUENCE [LARGE SCALE GENOMIC DNA]</scope>
    <source>
        <strain evidence="2 3">ATCC 638</strain>
    </source>
</reference>
<evidence type="ECO:0000256" key="1">
    <source>
        <dbReference type="SAM" id="Phobius"/>
    </source>
</evidence>
<evidence type="ECO:0000313" key="3">
    <source>
        <dbReference type="Proteomes" id="UP000015688"/>
    </source>
</evidence>
<dbReference type="Proteomes" id="UP000015688">
    <property type="component" value="Unassembled WGS sequence"/>
</dbReference>
<gene>
    <name evidence="2" type="ORF">C672_2215</name>
</gene>
<dbReference type="AlphaFoldDB" id="T4VR77"/>
<dbReference type="PATRIC" id="fig|1233171.3.peg.2104"/>